<gene>
    <name evidence="7" type="ORF">CCMP2556_LOCUS1970</name>
</gene>
<dbReference type="PANTHER" id="PTHR40703:SF1">
    <property type="entry name" value="TRNA (PSEUDOURIDINE(54)-N(1))-METHYLTRANSFERASE"/>
    <property type="match status" value="1"/>
</dbReference>
<evidence type="ECO:0000259" key="6">
    <source>
        <dbReference type="PROSITE" id="PS50158"/>
    </source>
</evidence>
<evidence type="ECO:0000313" key="8">
    <source>
        <dbReference type="Proteomes" id="UP001642484"/>
    </source>
</evidence>
<accession>A0ABP0HMW6</accession>
<evidence type="ECO:0000256" key="1">
    <source>
        <dbReference type="ARBA" id="ARBA00022490"/>
    </source>
</evidence>
<evidence type="ECO:0000256" key="5">
    <source>
        <dbReference type="PROSITE-ProRule" id="PRU00047"/>
    </source>
</evidence>
<keyword evidence="5" id="KW-0479">Metal-binding</keyword>
<dbReference type="InterPro" id="IPR029028">
    <property type="entry name" value="Alpha/beta_knot_MTases"/>
</dbReference>
<reference evidence="7 8" key="1">
    <citation type="submission" date="2024-02" db="EMBL/GenBank/DDBJ databases">
        <authorList>
            <person name="Chen Y."/>
            <person name="Shah S."/>
            <person name="Dougan E. K."/>
            <person name="Thang M."/>
            <person name="Chan C."/>
        </authorList>
    </citation>
    <scope>NUCLEOTIDE SEQUENCE [LARGE SCALE GENOMIC DNA]</scope>
</reference>
<organism evidence="7 8">
    <name type="scientific">Durusdinium trenchii</name>
    <dbReference type="NCBI Taxonomy" id="1381693"/>
    <lineage>
        <taxon>Eukaryota</taxon>
        <taxon>Sar</taxon>
        <taxon>Alveolata</taxon>
        <taxon>Dinophyceae</taxon>
        <taxon>Suessiales</taxon>
        <taxon>Symbiodiniaceae</taxon>
        <taxon>Durusdinium</taxon>
    </lineage>
</organism>
<keyword evidence="5" id="KW-0863">Zinc-finger</keyword>
<name>A0ABP0HMW6_9DINO</name>
<dbReference type="InterPro" id="IPR001878">
    <property type="entry name" value="Znf_CCHC"/>
</dbReference>
<dbReference type="Pfam" id="PF04013">
    <property type="entry name" value="Methyltrn_RNA_2"/>
    <property type="match status" value="1"/>
</dbReference>
<sequence>MAHGPGLKRELGLLWAERQKQRPPKEPSECYSCGSKEHLARDCPLSVCHFCGRTGHLARACQFGQTLQIGDQFILCEDERCCVRRFLMPLHQAPLDFEDITTGRVDVGCRSVTACLFRSESYRRNSEIRLTFSAGDAKVAWEKQVDVERGTTAVLTGGLVRGLRPDEASVAMRLRAALSANQRTAGQSGRLELGLRSVAGGLRGSLQDCFAHDVETVLLLLDPDGLDLEDVAKTLGRREPPIRQLLVLLGDDKGLAPEELQEVMNFSAEVHRISLGPDMLLGSHCIVLVHHYLDRYLHTCPTKLFEVPAEVAKSRRQRQARLKRT</sequence>
<dbReference type="SUPFAM" id="SSF57756">
    <property type="entry name" value="Retrovirus zinc finger-like domains"/>
    <property type="match status" value="1"/>
</dbReference>
<comment type="caution">
    <text evidence="7">The sequence shown here is derived from an EMBL/GenBank/DDBJ whole genome shotgun (WGS) entry which is preliminary data.</text>
</comment>
<evidence type="ECO:0000313" key="7">
    <source>
        <dbReference type="EMBL" id="CAK8990215.1"/>
    </source>
</evidence>
<dbReference type="InterPro" id="IPR029026">
    <property type="entry name" value="tRNA_m1G_MTases_N"/>
</dbReference>
<proteinExistence type="predicted"/>
<evidence type="ECO:0000256" key="2">
    <source>
        <dbReference type="ARBA" id="ARBA00022603"/>
    </source>
</evidence>
<evidence type="ECO:0000256" key="4">
    <source>
        <dbReference type="ARBA" id="ARBA00022691"/>
    </source>
</evidence>
<dbReference type="PANTHER" id="PTHR40703">
    <property type="entry name" value="TRNA (PSEUDOURIDINE(54)-N(1))-METHYLTRANSFERASE"/>
    <property type="match status" value="1"/>
</dbReference>
<keyword evidence="5" id="KW-0862">Zinc</keyword>
<dbReference type="Proteomes" id="UP001642484">
    <property type="component" value="Unassembled WGS sequence"/>
</dbReference>
<protein>
    <recommendedName>
        <fullName evidence="6">CCHC-type domain-containing protein</fullName>
    </recommendedName>
</protein>
<keyword evidence="1" id="KW-0963">Cytoplasm</keyword>
<keyword evidence="2" id="KW-0489">Methyltransferase</keyword>
<dbReference type="Gene3D" id="4.10.60.10">
    <property type="entry name" value="Zinc finger, CCHC-type"/>
    <property type="match status" value="1"/>
</dbReference>
<dbReference type="SUPFAM" id="SSF75217">
    <property type="entry name" value="alpha/beta knot"/>
    <property type="match status" value="1"/>
</dbReference>
<dbReference type="InterPro" id="IPR007158">
    <property type="entry name" value="TrmY"/>
</dbReference>
<keyword evidence="8" id="KW-1185">Reference proteome</keyword>
<evidence type="ECO:0000256" key="3">
    <source>
        <dbReference type="ARBA" id="ARBA00022679"/>
    </source>
</evidence>
<dbReference type="SMART" id="SM00343">
    <property type="entry name" value="ZnF_C2HC"/>
    <property type="match status" value="2"/>
</dbReference>
<feature type="domain" description="CCHC-type" evidence="6">
    <location>
        <begin position="48"/>
        <end position="61"/>
    </location>
</feature>
<dbReference type="InterPro" id="IPR036875">
    <property type="entry name" value="Znf_CCHC_sf"/>
</dbReference>
<keyword evidence="3" id="KW-0808">Transferase</keyword>
<dbReference type="Gene3D" id="3.40.1280.10">
    <property type="match status" value="1"/>
</dbReference>
<dbReference type="Pfam" id="PF00098">
    <property type="entry name" value="zf-CCHC"/>
    <property type="match status" value="2"/>
</dbReference>
<feature type="domain" description="CCHC-type" evidence="6">
    <location>
        <begin position="30"/>
        <end position="44"/>
    </location>
</feature>
<dbReference type="PROSITE" id="PS50158">
    <property type="entry name" value="ZF_CCHC"/>
    <property type="match status" value="2"/>
</dbReference>
<keyword evidence="4" id="KW-0949">S-adenosyl-L-methionine</keyword>
<dbReference type="EMBL" id="CAXAMN010000703">
    <property type="protein sequence ID" value="CAK8990215.1"/>
    <property type="molecule type" value="Genomic_DNA"/>
</dbReference>